<dbReference type="PANTHER" id="PTHR38109">
    <property type="entry name" value="PROTEIN YCGL"/>
    <property type="match status" value="1"/>
</dbReference>
<dbReference type="InterPro" id="IPR027354">
    <property type="entry name" value="YcgL_dom"/>
</dbReference>
<dbReference type="HAMAP" id="MF_01866">
    <property type="entry name" value="UPF0745"/>
    <property type="match status" value="1"/>
</dbReference>
<feature type="domain" description="YcgL" evidence="2">
    <location>
        <begin position="1"/>
        <end position="89"/>
    </location>
</feature>
<comment type="caution">
    <text evidence="3">The sequence shown here is derived from an EMBL/GenBank/DDBJ whole genome shotgun (WGS) entry which is preliminary data.</text>
</comment>
<dbReference type="PROSITE" id="PS51648">
    <property type="entry name" value="YCGL"/>
    <property type="match status" value="1"/>
</dbReference>
<dbReference type="InterPro" id="IPR038068">
    <property type="entry name" value="YcgL-like_sf"/>
</dbReference>
<reference evidence="3 4" key="1">
    <citation type="submission" date="2022-07" db="EMBL/GenBank/DDBJ databases">
        <title>Methylomonas rivi sp. nov., Methylomonas rosea sp. nov., Methylomonas aureus sp. nov. and Methylomonas subterranea sp. nov., four novel methanotrophs isolated from a freshwater creek and the deep terrestrial subsurface.</title>
        <authorList>
            <person name="Abin C."/>
            <person name="Sankaranarayanan K."/>
            <person name="Garner C."/>
            <person name="Sindelar R."/>
            <person name="Kotary K."/>
            <person name="Garner R."/>
            <person name="Barclay S."/>
            <person name="Lawson P."/>
            <person name="Krumholz L."/>
        </authorList>
    </citation>
    <scope>NUCLEOTIDE SEQUENCE [LARGE SCALE GENOMIC DNA]</scope>
    <source>
        <strain evidence="3 4">SURF-2</strain>
    </source>
</reference>
<dbReference type="Gene3D" id="3.10.510.20">
    <property type="entry name" value="YcgL domain"/>
    <property type="match status" value="1"/>
</dbReference>
<evidence type="ECO:0000259" key="2">
    <source>
        <dbReference type="PROSITE" id="PS51648"/>
    </source>
</evidence>
<organism evidence="3 4">
    <name type="scientific">Methylomonas subterranea</name>
    <dbReference type="NCBI Taxonomy" id="2952225"/>
    <lineage>
        <taxon>Bacteria</taxon>
        <taxon>Pseudomonadati</taxon>
        <taxon>Pseudomonadota</taxon>
        <taxon>Gammaproteobacteria</taxon>
        <taxon>Methylococcales</taxon>
        <taxon>Methylococcaceae</taxon>
        <taxon>Methylomonas</taxon>
    </lineage>
</organism>
<name>A0ABT1TG66_9GAMM</name>
<dbReference type="RefSeq" id="WP_256602089.1">
    <property type="nucleotide sequence ID" value="NZ_JANIBJ010000014.1"/>
</dbReference>
<accession>A0ABT1TG66</accession>
<proteinExistence type="inferred from homology"/>
<evidence type="ECO:0000313" key="3">
    <source>
        <dbReference type="EMBL" id="MCQ8104304.1"/>
    </source>
</evidence>
<dbReference type="Proteomes" id="UP001524499">
    <property type="component" value="Unassembled WGS sequence"/>
</dbReference>
<evidence type="ECO:0000256" key="1">
    <source>
        <dbReference type="HAMAP-Rule" id="MF_01866"/>
    </source>
</evidence>
<evidence type="ECO:0000313" key="4">
    <source>
        <dbReference type="Proteomes" id="UP001524499"/>
    </source>
</evidence>
<gene>
    <name evidence="3" type="ORF">NP590_09315</name>
</gene>
<keyword evidence="4" id="KW-1185">Reference proteome</keyword>
<dbReference type="PANTHER" id="PTHR38109:SF1">
    <property type="entry name" value="PROTEIN YCGL"/>
    <property type="match status" value="1"/>
</dbReference>
<dbReference type="Pfam" id="PF05166">
    <property type="entry name" value="YcgL"/>
    <property type="match status" value="1"/>
</dbReference>
<dbReference type="SUPFAM" id="SSF160191">
    <property type="entry name" value="YcgL-like"/>
    <property type="match status" value="1"/>
</dbReference>
<sequence>MLCFIYKSLKKEELYLYMDKKDDFSALPESLLNSFGSLQFVMELELSAVRKLAREDVVKVIASLESKGFYVQMPPVMVLSPLRVANTQLH</sequence>
<protein>
    <recommendedName>
        <fullName evidence="1">YcgL domain-containing protein NP590_09315</fullName>
    </recommendedName>
</protein>
<dbReference type="EMBL" id="JANIBJ010000014">
    <property type="protein sequence ID" value="MCQ8104304.1"/>
    <property type="molecule type" value="Genomic_DNA"/>
</dbReference>